<feature type="compositionally biased region" description="Low complexity" evidence="1">
    <location>
        <begin position="1996"/>
        <end position="2007"/>
    </location>
</feature>
<feature type="domain" description="Apple" evidence="3">
    <location>
        <begin position="340"/>
        <end position="396"/>
    </location>
</feature>
<protein>
    <recommendedName>
        <fullName evidence="3">Apple domain-containing protein</fullName>
    </recommendedName>
</protein>
<gene>
    <name evidence="4" type="ORF">PGLA1383_LOCUS712</name>
</gene>
<accession>A0A813D801</accession>
<feature type="signal peptide" evidence="2">
    <location>
        <begin position="1"/>
        <end position="25"/>
    </location>
</feature>
<organism evidence="4 5">
    <name type="scientific">Polarella glacialis</name>
    <name type="common">Dinoflagellate</name>
    <dbReference type="NCBI Taxonomy" id="89957"/>
    <lineage>
        <taxon>Eukaryota</taxon>
        <taxon>Sar</taxon>
        <taxon>Alveolata</taxon>
        <taxon>Dinophyceae</taxon>
        <taxon>Suessiales</taxon>
        <taxon>Suessiaceae</taxon>
        <taxon>Polarella</taxon>
    </lineage>
</organism>
<feature type="chain" id="PRO_5032783894" description="Apple domain-containing protein" evidence="2">
    <location>
        <begin position="26"/>
        <end position="2032"/>
    </location>
</feature>
<comment type="caution">
    <text evidence="4">The sequence shown here is derived from an EMBL/GenBank/DDBJ whole genome shotgun (WGS) entry which is preliminary data.</text>
</comment>
<dbReference type="EMBL" id="CAJNNV010000168">
    <property type="protein sequence ID" value="CAE8581698.1"/>
    <property type="molecule type" value="Genomic_DNA"/>
</dbReference>
<dbReference type="OrthoDB" id="410189at2759"/>
<proteinExistence type="predicted"/>
<evidence type="ECO:0000256" key="1">
    <source>
        <dbReference type="SAM" id="MobiDB-lite"/>
    </source>
</evidence>
<evidence type="ECO:0000256" key="2">
    <source>
        <dbReference type="SAM" id="SignalP"/>
    </source>
</evidence>
<dbReference type="Proteomes" id="UP000654075">
    <property type="component" value="Unassembled WGS sequence"/>
</dbReference>
<feature type="region of interest" description="Disordered" evidence="1">
    <location>
        <begin position="1954"/>
        <end position="2032"/>
    </location>
</feature>
<evidence type="ECO:0000313" key="5">
    <source>
        <dbReference type="Proteomes" id="UP000654075"/>
    </source>
</evidence>
<evidence type="ECO:0000313" key="4">
    <source>
        <dbReference type="EMBL" id="CAE8581698.1"/>
    </source>
</evidence>
<feature type="region of interest" description="Disordered" evidence="1">
    <location>
        <begin position="1917"/>
        <end position="1940"/>
    </location>
</feature>
<keyword evidence="2" id="KW-0732">Signal</keyword>
<dbReference type="InterPro" id="IPR003609">
    <property type="entry name" value="Pan_app"/>
</dbReference>
<keyword evidence="5" id="KW-1185">Reference proteome</keyword>
<dbReference type="Pfam" id="PF00024">
    <property type="entry name" value="PAN_1"/>
    <property type="match status" value="1"/>
</dbReference>
<feature type="region of interest" description="Disordered" evidence="1">
    <location>
        <begin position="1821"/>
        <end position="1844"/>
    </location>
</feature>
<name>A0A813D801_POLGL</name>
<reference evidence="4" key="1">
    <citation type="submission" date="2021-02" db="EMBL/GenBank/DDBJ databases">
        <authorList>
            <person name="Dougan E. K."/>
            <person name="Rhodes N."/>
            <person name="Thang M."/>
            <person name="Chan C."/>
        </authorList>
    </citation>
    <scope>NUCLEOTIDE SEQUENCE</scope>
</reference>
<evidence type="ECO:0000259" key="3">
    <source>
        <dbReference type="Pfam" id="PF00024"/>
    </source>
</evidence>
<sequence length="2032" mass="218204">MASLGILGCWALMLRFLAFVSFVPSNFPVCALQAVMQGDTTVDLYVNGIYVREDKALPILPMNGIRRVTAAPGNPSLPKVMGSTARLSAGDLIAVKVYTSRVFLINVTDLLGKVRKYPAPAGFITAFSEGTMSSGAWKCKDQDMANNLVFQDPSFNDSLWEPAVVQARDCCPWRDPGGNWQNLNAHWIGIAFTRNSVNVSGPREFNCRYTVPKASNNSNNGRLPIEESYNSSGVPSAEDLLENYTRVTKVTMDRFSLEVLLDTKELMVPILNLSGIQATTSMSRFEFSVNRTAHVYCGMIDSRYQLRTPSHRELKSWGTPNLNAKGPSRLFEGIGPEYTTQELNATLMSRFTVGSVAECEALCRANTTCQAFTYYVLGTDLASGKNCKLFSEYDPTRPLLPAVSYAAFIHRKVYYADTMILLPIPGMLLPGTIYNGFCSTEDPVTGWHMDFDAVAATRITIRTEGCFDCGTTTPPEATLLGGYSSDSSIIANVQANRPGRIFCGAVKIAGIDRNNTVGLTIDQIKAQDFFNILIVGGSIASVTMTGLKRNTPYEVACVAEADGGATSNQSNVDLTRRQWYTANIPPNMASMKIEQSISDSKKSITVLTQITDMGYLYCQVFETQVVIQQGVPDYLELAQVGIQQKVVDVSQDAATLFEKLDPNTSYDVYCTAVSNDFSNDTSSDDSLSPFPIARIVSTTVGYYSVQLTVSVSRGPASVFCQVFEWGLRPVTERPPAPNQIDMYSSPFRADITIPGGASLKLEVGPLATGMLYDLYCYAEELLPPAPKGFILPPRRGMTADAVFRTRQFFGTKGPTFDSNGWECVSGHACSVSYVNSFQGKLTGQDKVMVRSDQCQELCVCLGTEDPDRKGGECSMISQDSIIMAGDGLSDRKDPLGAWCYVAPDTCPDGRTSSNFGYLTLSYKVCSYNATAGAATLPGFPNQGLATTVLRMNGTAFRIGNMPFVSPGFNYNLCWCNGTESRCKLQSDYRYRLGNLHMAGPTAKQAQAYSTCMVGLPCVIKYFGGHALSSGSRLIVLPEDPAGCFWKRMSPGDSPGIVGFPALGVSASFNSTSREYVWTDYNGSEQPVVVRGGTYNLCWCGPDPMGMGPAPGKDWRQPTGVQPDPCPYHRPDNAGMFVAPAGKLRIIGPVARATSYCKLGVECIVDQVEGVRISGSDRISIQTQCGKASQPPPGWLAGVAELGTDQWVEGGWMARGPVLTSNVLLSIGAPRFRATTKTTTTTQTTASTAFTIGAGLSSIKGCNDSNSSNGSNCFNSSNDSGTSTNAGSSASNVTITTSGNTSNATHMSSACNASNMSSNCSNAPNGSNAFNATFINAKTAQAGPKVLDLTTTAERVTTTTTKTTTATTTMDWSLPFVSDTPRGVFGFPNSGVSVSDARVGYFSWGGPTWAQAGNYMLCWCGADATTEGCKEPSDFYMPVGLLTITGPSVLPLASQLHRCVRGRPCEVVHFKGTMPAVSKLLITFDECGTMAPVGAPRNGQSIASSDGYNFRWGEDPIMCTPGKYRLCWCPEISSCHQAYQFSSYAGVLQVKAPTQAPDFYFCALGLPCNVSGIYGEGLNNGDKVMALTACGTGEAPYEFLSGARSTATFLDGSVFELPPTREAGRFRVCWCAAETVCNTGSDFATDLGQIDTGGPDASVTYVCYEWEPCALNYLQGLALKDGDRIMAVPDGTDCTRHYLGAPPPLGQDGFPNGGVAAASTNGGRSHDWGKGLIRSFPGMYAVCWCSNSSVPGGCTETGPFNVPGGAMRIGTSEEFQYVTRPEDNKERPGDENLQYLIAAPIPFLLCGAIIFGIKKVSQRKSASEPEAPSLRRPAADKTLSVQQQKDKGKYDVSIVMDTRAKISHMLAKRQEQAGPKDVVLALYGVARHKKIAPDGERGKDLYGDGKLADTFMDLDSAGSTATSWTRGASPGSKDPVSPSSAHSLAALAFGRVGGAADDDESVAPPPPPRGVAWEAFDDPRILQLMDIEGDVDVPSYKSPSKSATSRQSSKSDRMSETPSFEMPPARRPRDGQR</sequence>
<dbReference type="Gene3D" id="3.50.4.10">
    <property type="entry name" value="Hepatocyte Growth Factor"/>
    <property type="match status" value="1"/>
</dbReference>